<dbReference type="RefSeq" id="WP_005181507.1">
    <property type="nucleotide sequence ID" value="NZ_CP045804.1"/>
</dbReference>
<sequence>MILQTRHLRLDPVSAADVDDLVLLDSDPEVMRYVSGGAPTPREEIVDWVVPRAESHLRSAKGGLWVARERRTGSFVGWVSLRHPGHSPRSELELSYRLARRWWGSGLATEASEALISMAFRRLGTQRVFATTTAANIGSRRVMEKLGMCLTWVAVPEDDADADLADVEYELSRAQWEIGQAPTVRFRGITPGRIAPDRSSSQDRSSHGRGVPDRRATPVRRSVTTPAPGPVPPGHRTQNAASGGRHRRAATTEFPFIATEAG</sequence>
<dbReference type="InterPro" id="IPR051531">
    <property type="entry name" value="N-acetyltransferase"/>
</dbReference>
<gene>
    <name evidence="1" type="ORF">GII30_13045</name>
</gene>
<accession>A0A857LUJ1</accession>
<dbReference type="Pfam" id="PF13302">
    <property type="entry name" value="Acetyltransf_3"/>
    <property type="match status" value="1"/>
</dbReference>
<dbReference type="Gene3D" id="3.40.630.30">
    <property type="match status" value="1"/>
</dbReference>
<dbReference type="PANTHER" id="PTHR43792:SF1">
    <property type="entry name" value="N-ACETYLTRANSFERASE DOMAIN-CONTAINING PROTEIN"/>
    <property type="match status" value="1"/>
</dbReference>
<dbReference type="GO" id="GO:0016747">
    <property type="term" value="F:acyltransferase activity, transferring groups other than amino-acyl groups"/>
    <property type="evidence" value="ECO:0007669"/>
    <property type="project" value="InterPro"/>
</dbReference>
<dbReference type="SUPFAM" id="SSF55729">
    <property type="entry name" value="Acyl-CoA N-acyltransferases (Nat)"/>
    <property type="match status" value="1"/>
</dbReference>
<dbReference type="InterPro" id="IPR016181">
    <property type="entry name" value="Acyl_CoA_acyltransferase"/>
</dbReference>
<dbReference type="EMBL" id="CP045810">
    <property type="protein sequence ID" value="QHN39962.1"/>
    <property type="molecule type" value="Genomic_DNA"/>
</dbReference>
<dbReference type="PROSITE" id="PS51186">
    <property type="entry name" value="GNAT"/>
    <property type="match status" value="1"/>
</dbReference>
<proteinExistence type="predicted"/>
<protein>
    <submittedName>
        <fullName evidence="1">GNAT family N-acetyltransferase</fullName>
    </submittedName>
</protein>
<dbReference type="AlphaFoldDB" id="A0A857LUJ1"/>
<name>A0A857LUJ1_9ACTN</name>
<dbReference type="PANTHER" id="PTHR43792">
    <property type="entry name" value="GNAT FAMILY, PUTATIVE (AFU_ORTHOLOGUE AFUA_3G00765)-RELATED-RELATED"/>
    <property type="match status" value="1"/>
</dbReference>
<dbReference type="InterPro" id="IPR000182">
    <property type="entry name" value="GNAT_dom"/>
</dbReference>
<reference evidence="1" key="1">
    <citation type="journal article" date="2021" name="Nat. Microbiol.">
        <title>Cocultivation of an ultrasmall environmental parasitic bacterium with lytic ability against bacteria associated with wastewater foams.</title>
        <authorList>
            <person name="Batinovic S."/>
            <person name="Rose J.J.A."/>
            <person name="Ratcliffe J."/>
            <person name="Seviour R.J."/>
            <person name="Petrovski S."/>
        </authorList>
    </citation>
    <scope>NUCLEOTIDE SEQUENCE</scope>
    <source>
        <strain evidence="1">CON44</strain>
    </source>
</reference>
<organism evidence="1">
    <name type="scientific">Gordonia amarae</name>
    <dbReference type="NCBI Taxonomy" id="36821"/>
    <lineage>
        <taxon>Bacteria</taxon>
        <taxon>Bacillati</taxon>
        <taxon>Actinomycetota</taxon>
        <taxon>Actinomycetes</taxon>
        <taxon>Mycobacteriales</taxon>
        <taxon>Gordoniaceae</taxon>
        <taxon>Gordonia</taxon>
    </lineage>
</organism>
<evidence type="ECO:0000313" key="1">
    <source>
        <dbReference type="EMBL" id="QHN39962.1"/>
    </source>
</evidence>